<dbReference type="AlphaFoldDB" id="A0A9X3WJI5"/>
<keyword evidence="2" id="KW-1185">Reference proteome</keyword>
<organism evidence="1 2">
    <name type="scientific">Aquibacillus koreensis</name>
    <dbReference type="NCBI Taxonomy" id="279446"/>
    <lineage>
        <taxon>Bacteria</taxon>
        <taxon>Bacillati</taxon>
        <taxon>Bacillota</taxon>
        <taxon>Bacilli</taxon>
        <taxon>Bacillales</taxon>
        <taxon>Bacillaceae</taxon>
        <taxon>Aquibacillus</taxon>
    </lineage>
</organism>
<dbReference type="RefSeq" id="WP_259871665.1">
    <property type="nucleotide sequence ID" value="NZ_JAMQJZ010000009.1"/>
</dbReference>
<comment type="caution">
    <text evidence="1">The sequence shown here is derived from an EMBL/GenBank/DDBJ whole genome shotgun (WGS) entry which is preliminary data.</text>
</comment>
<dbReference type="Proteomes" id="UP001145072">
    <property type="component" value="Unassembled WGS sequence"/>
</dbReference>
<protein>
    <recommendedName>
        <fullName evidence="3">Fur-regulated basic protein FbpA</fullName>
    </recommendedName>
</protein>
<proteinExistence type="predicted"/>
<reference evidence="1" key="1">
    <citation type="submission" date="2022-06" db="EMBL/GenBank/DDBJ databases">
        <title>Aquibacillus sp. a new bacterium isolated from soil saline samples.</title>
        <authorList>
            <person name="Galisteo C."/>
            <person name="De La Haba R."/>
            <person name="Sanchez-Porro C."/>
            <person name="Ventosa A."/>
        </authorList>
    </citation>
    <scope>NUCLEOTIDE SEQUENCE</scope>
    <source>
        <strain evidence="1">JCM 12387</strain>
    </source>
</reference>
<name>A0A9X3WJI5_9BACI</name>
<accession>A0A9X3WJI5</accession>
<dbReference type="EMBL" id="JAMQJZ010000009">
    <property type="protein sequence ID" value="MDC3421212.1"/>
    <property type="molecule type" value="Genomic_DNA"/>
</dbReference>
<evidence type="ECO:0008006" key="3">
    <source>
        <dbReference type="Google" id="ProtNLM"/>
    </source>
</evidence>
<evidence type="ECO:0000313" key="2">
    <source>
        <dbReference type="Proteomes" id="UP001145072"/>
    </source>
</evidence>
<evidence type="ECO:0000313" key="1">
    <source>
        <dbReference type="EMBL" id="MDC3421212.1"/>
    </source>
</evidence>
<sequence length="74" mass="8696">MGFLRDAVEKQKELLISELERDGKVSPNNKELHSKTISELIHDHEEFVIMNHRNNYNSLKFNKSIHIKKKPNPS</sequence>
<gene>
    <name evidence="1" type="ORF">NC661_12605</name>
</gene>